<sequence>MQEIRIEALTKEAFAPFGDIIDVLGPPTKRINAGLCGRHDDLARLSFEAPGRAGISLFDAQARALPYTLDLVERHPLGSQAFLPLDGVPFLVCVAEDEGGSPVRFRAFLTASGQGINLLRNTWHGVLAPIGAQGRYAVVDRIGAGVNLEECPLDTPIRIVT</sequence>
<evidence type="ECO:0000256" key="1">
    <source>
        <dbReference type="ARBA" id="ARBA00011738"/>
    </source>
</evidence>
<comment type="subunit">
    <text evidence="1">Homodimer.</text>
</comment>
<keyword evidence="6" id="KW-1185">Reference proteome</keyword>
<dbReference type="GO" id="GO:0004848">
    <property type="term" value="F:ureidoglycolate hydrolase activity"/>
    <property type="evidence" value="ECO:0007669"/>
    <property type="project" value="InterPro"/>
</dbReference>
<keyword evidence="2" id="KW-0659">Purine metabolism</keyword>
<dbReference type="AlphaFoldDB" id="A0A285RY32"/>
<reference evidence="6" key="1">
    <citation type="submission" date="2017-08" db="EMBL/GenBank/DDBJ databases">
        <authorList>
            <person name="Varghese N."/>
            <person name="Submissions S."/>
        </authorList>
    </citation>
    <scope>NUCLEOTIDE SEQUENCE [LARGE SCALE GENOMIC DNA]</scope>
    <source>
        <strain evidence="6">JA276</strain>
    </source>
</reference>
<name>A0A285RY32_9RHOB</name>
<dbReference type="InterPro" id="IPR047233">
    <property type="entry name" value="UAH_cupin"/>
</dbReference>
<evidence type="ECO:0000256" key="3">
    <source>
        <dbReference type="ARBA" id="ARBA00023239"/>
    </source>
</evidence>
<dbReference type="OrthoDB" id="9804602at2"/>
<evidence type="ECO:0000313" key="5">
    <source>
        <dbReference type="EMBL" id="SOB99076.1"/>
    </source>
</evidence>
<dbReference type="GO" id="GO:0006144">
    <property type="term" value="P:purine nucleobase metabolic process"/>
    <property type="evidence" value="ECO:0007669"/>
    <property type="project" value="UniProtKB-KW"/>
</dbReference>
<organism evidence="5 6">
    <name type="scientific">Rhodobacter maris</name>
    <dbReference type="NCBI Taxonomy" id="446682"/>
    <lineage>
        <taxon>Bacteria</taxon>
        <taxon>Pseudomonadati</taxon>
        <taxon>Pseudomonadota</taxon>
        <taxon>Alphaproteobacteria</taxon>
        <taxon>Rhodobacterales</taxon>
        <taxon>Rhodobacter group</taxon>
        <taxon>Rhodobacter</taxon>
    </lineage>
</organism>
<keyword evidence="3 5" id="KW-0456">Lyase</keyword>
<dbReference type="PANTHER" id="PTHR21221">
    <property type="entry name" value="UREIDOGLYCOLATE HYDROLASE"/>
    <property type="match status" value="1"/>
</dbReference>
<dbReference type="NCBIfam" id="NF009932">
    <property type="entry name" value="PRK13395.1"/>
    <property type="match status" value="1"/>
</dbReference>
<dbReference type="GO" id="GO:0000256">
    <property type="term" value="P:allantoin catabolic process"/>
    <property type="evidence" value="ECO:0007669"/>
    <property type="project" value="InterPro"/>
</dbReference>
<evidence type="ECO:0000256" key="4">
    <source>
        <dbReference type="ARBA" id="ARBA00047684"/>
    </source>
</evidence>
<dbReference type="InterPro" id="IPR007247">
    <property type="entry name" value="Ureidogly_lyase"/>
</dbReference>
<dbReference type="CDD" id="cd20298">
    <property type="entry name" value="cupin_UAH"/>
    <property type="match status" value="1"/>
</dbReference>
<dbReference type="GO" id="GO:0050385">
    <property type="term" value="F:ureidoglycolate lyase activity"/>
    <property type="evidence" value="ECO:0007669"/>
    <property type="project" value="UniProtKB-EC"/>
</dbReference>
<dbReference type="EMBL" id="OBMT01000002">
    <property type="protein sequence ID" value="SOB99076.1"/>
    <property type="molecule type" value="Genomic_DNA"/>
</dbReference>
<accession>A0A285RY32</accession>
<dbReference type="Gene3D" id="2.60.120.480">
    <property type="entry name" value="Ureidoglycolate hydrolase"/>
    <property type="match status" value="1"/>
</dbReference>
<protein>
    <submittedName>
        <fullName evidence="5">Ureidoglycolate lyase</fullName>
    </submittedName>
</protein>
<dbReference type="SUPFAM" id="SSF51182">
    <property type="entry name" value="RmlC-like cupins"/>
    <property type="match status" value="1"/>
</dbReference>
<dbReference type="InterPro" id="IPR024060">
    <property type="entry name" value="Ureidoglycolate_lyase_dom_sf"/>
</dbReference>
<evidence type="ECO:0000313" key="6">
    <source>
        <dbReference type="Proteomes" id="UP000219111"/>
    </source>
</evidence>
<evidence type="ECO:0000256" key="2">
    <source>
        <dbReference type="ARBA" id="ARBA00022631"/>
    </source>
</evidence>
<dbReference type="PANTHER" id="PTHR21221:SF1">
    <property type="entry name" value="UREIDOGLYCOLATE LYASE"/>
    <property type="match status" value="1"/>
</dbReference>
<comment type="catalytic activity">
    <reaction evidence="4">
        <text>(S)-ureidoglycolate = urea + glyoxylate</text>
        <dbReference type="Rhea" id="RHEA:11304"/>
        <dbReference type="ChEBI" id="CHEBI:16199"/>
        <dbReference type="ChEBI" id="CHEBI:36655"/>
        <dbReference type="ChEBI" id="CHEBI:57296"/>
        <dbReference type="EC" id="4.3.2.3"/>
    </reaction>
</comment>
<proteinExistence type="predicted"/>
<dbReference type="InterPro" id="IPR011051">
    <property type="entry name" value="RmlC_Cupin_sf"/>
</dbReference>
<dbReference type="RefSeq" id="WP_097069210.1">
    <property type="nucleotide sequence ID" value="NZ_OBMT01000002.1"/>
</dbReference>
<dbReference type="Proteomes" id="UP000219111">
    <property type="component" value="Unassembled WGS sequence"/>
</dbReference>
<gene>
    <name evidence="5" type="ORF">SAMN05877831_102110</name>
</gene>
<dbReference type="PIRSF" id="PIRSF017306">
    <property type="entry name" value="Ureidogly_hydro"/>
    <property type="match status" value="1"/>
</dbReference>
<dbReference type="Pfam" id="PF04115">
    <property type="entry name" value="Ureidogly_lyase"/>
    <property type="match status" value="1"/>
</dbReference>